<protein>
    <submittedName>
        <fullName evidence="5">Oxidoreductase-like protein, myo-inositol 2-dehydrogenase</fullName>
        <ecNumber evidence="5">1.1.1.18</ecNumber>
    </submittedName>
</protein>
<sequence length="331" mass="35510">MRVAVIGAGRIGQLHARALADEPGVAGLVIADVDAERARTAAAAVDGTVAESAEKAMDAVDAVIIAASTDAHAALVQAAVDRGLPTFCEKPLALDLAMTRQLVDHVERSKGVVQVGFQRRFDPAYRQAKQLLDSGALGTLYLVRLIAHDHEPPPDAYIPVSGGLFRDSSIHDFDALRWFTAAEAVEVYAVGAVRRFEVFARYDDVDTAVATIRMSDGSLACLSQTRHDPRGYDIRMEAVGSADSVAVGLAPRTPIRSCEVDASDMFSGPAWQTFLTRFEAAYRSELAEFLRVARGEIASPCTARDGLEAMRISVAATRSRTEGRPIALTEV</sequence>
<evidence type="ECO:0000259" key="3">
    <source>
        <dbReference type="Pfam" id="PF01408"/>
    </source>
</evidence>
<dbReference type="SUPFAM" id="SSF51735">
    <property type="entry name" value="NAD(P)-binding Rossmann-fold domains"/>
    <property type="match status" value="1"/>
</dbReference>
<keyword evidence="2 5" id="KW-0560">Oxidoreductase</keyword>
<dbReference type="InterPro" id="IPR000683">
    <property type="entry name" value="Gfo/Idh/MocA-like_OxRdtase_N"/>
</dbReference>
<reference evidence="5" key="1">
    <citation type="journal article" date="2015" name="ISME J.">
        <title>Aquifer environment selects for microbial species cohorts in sediment and groundwater.</title>
        <authorList>
            <person name="Hug L.A."/>
            <person name="Thomas B.C."/>
            <person name="Brown C.T."/>
            <person name="Frischkorn K.R."/>
            <person name="Williams K.H."/>
            <person name="Tringe S.G."/>
            <person name="Banfield J.F."/>
        </authorList>
    </citation>
    <scope>NUCLEOTIDE SEQUENCE</scope>
</reference>
<dbReference type="PANTHER" id="PTHR42840:SF3">
    <property type="entry name" value="BINDING ROSSMANN FOLD OXIDOREDUCTASE, PUTATIVE (AFU_ORTHOLOGUE AFUA_2G10240)-RELATED"/>
    <property type="match status" value="1"/>
</dbReference>
<dbReference type="InterPro" id="IPR055170">
    <property type="entry name" value="GFO_IDH_MocA-like_dom"/>
</dbReference>
<dbReference type="InterPro" id="IPR036291">
    <property type="entry name" value="NAD(P)-bd_dom_sf"/>
</dbReference>
<dbReference type="EMBL" id="KT007054">
    <property type="protein sequence ID" value="AKQ04901.1"/>
    <property type="molecule type" value="Genomic_DNA"/>
</dbReference>
<evidence type="ECO:0000256" key="1">
    <source>
        <dbReference type="ARBA" id="ARBA00010928"/>
    </source>
</evidence>
<feature type="domain" description="GFO/IDH/MocA-like oxidoreductase" evidence="4">
    <location>
        <begin position="125"/>
        <end position="244"/>
    </location>
</feature>
<name>A0A0H4TAE8_9CHLR</name>
<feature type="domain" description="Gfo/Idh/MocA-like oxidoreductase N-terminal" evidence="3">
    <location>
        <begin position="1"/>
        <end position="117"/>
    </location>
</feature>
<dbReference type="Gene3D" id="3.30.360.10">
    <property type="entry name" value="Dihydrodipicolinate Reductase, domain 2"/>
    <property type="match status" value="1"/>
</dbReference>
<dbReference type="GO" id="GO:0000166">
    <property type="term" value="F:nucleotide binding"/>
    <property type="evidence" value="ECO:0007669"/>
    <property type="project" value="InterPro"/>
</dbReference>
<dbReference type="GO" id="GO:0050112">
    <property type="term" value="F:inositol 2-dehydrogenase (NAD+) activity"/>
    <property type="evidence" value="ECO:0007669"/>
    <property type="project" value="UniProtKB-EC"/>
</dbReference>
<dbReference type="AlphaFoldDB" id="A0A0H4TAE8"/>
<accession>A0A0H4TAE8</accession>
<evidence type="ECO:0000256" key="2">
    <source>
        <dbReference type="ARBA" id="ARBA00023002"/>
    </source>
</evidence>
<comment type="similarity">
    <text evidence="1">Belongs to the Gfo/Idh/MocA family.</text>
</comment>
<dbReference type="Gene3D" id="3.40.50.720">
    <property type="entry name" value="NAD(P)-binding Rossmann-like Domain"/>
    <property type="match status" value="1"/>
</dbReference>
<dbReference type="EC" id="1.1.1.18" evidence="5"/>
<evidence type="ECO:0000313" key="5">
    <source>
        <dbReference type="EMBL" id="AKQ04901.1"/>
    </source>
</evidence>
<dbReference type="SUPFAM" id="SSF55347">
    <property type="entry name" value="Glyceraldehyde-3-phosphate dehydrogenase-like, C-terminal domain"/>
    <property type="match status" value="1"/>
</dbReference>
<proteinExistence type="inferred from homology"/>
<organism evidence="5">
    <name type="scientific">uncultured Chloroflexi bacterium Rifle_16ft_4_minimus_899</name>
    <dbReference type="NCBI Taxonomy" id="1665081"/>
    <lineage>
        <taxon>Bacteria</taxon>
        <taxon>Bacillati</taxon>
        <taxon>Chloroflexota</taxon>
        <taxon>environmental samples</taxon>
    </lineage>
</organism>
<dbReference type="PANTHER" id="PTHR42840">
    <property type="entry name" value="NAD(P)-BINDING ROSSMANN-FOLD SUPERFAMILY PROTEIN-RELATED"/>
    <property type="match status" value="1"/>
</dbReference>
<dbReference type="Pfam" id="PF01408">
    <property type="entry name" value="GFO_IDH_MocA"/>
    <property type="match status" value="1"/>
</dbReference>
<evidence type="ECO:0000259" key="4">
    <source>
        <dbReference type="Pfam" id="PF22725"/>
    </source>
</evidence>
<dbReference type="Pfam" id="PF22725">
    <property type="entry name" value="GFO_IDH_MocA_C3"/>
    <property type="match status" value="1"/>
</dbReference>